<dbReference type="AlphaFoldDB" id="M1BP61"/>
<feature type="region of interest" description="Disordered" evidence="1">
    <location>
        <begin position="28"/>
        <end position="72"/>
    </location>
</feature>
<accession>M1BP61</accession>
<dbReference type="HOGENOM" id="CLU_2077291_0_0_1"/>
<dbReference type="InParanoid" id="M1BP61"/>
<name>M1BP61_SOLTU</name>
<keyword evidence="3" id="KW-1185">Reference proteome</keyword>
<dbReference type="Proteomes" id="UP000011115">
    <property type="component" value="Unassembled WGS sequence"/>
</dbReference>
<reference evidence="2" key="2">
    <citation type="submission" date="2015-06" db="UniProtKB">
        <authorList>
            <consortium name="EnsemblPlants"/>
        </authorList>
    </citation>
    <scope>IDENTIFICATION</scope>
    <source>
        <strain evidence="2">DM1-3 516 R44</strain>
    </source>
</reference>
<dbReference type="Gramene" id="PGSC0003DMT400049679">
    <property type="protein sequence ID" value="PGSC0003DMT400049679"/>
    <property type="gene ID" value="PGSC0003DMG400019304"/>
</dbReference>
<evidence type="ECO:0000256" key="1">
    <source>
        <dbReference type="SAM" id="MobiDB-lite"/>
    </source>
</evidence>
<organism evidence="2 3">
    <name type="scientific">Solanum tuberosum</name>
    <name type="common">Potato</name>
    <dbReference type="NCBI Taxonomy" id="4113"/>
    <lineage>
        <taxon>Eukaryota</taxon>
        <taxon>Viridiplantae</taxon>
        <taxon>Streptophyta</taxon>
        <taxon>Embryophyta</taxon>
        <taxon>Tracheophyta</taxon>
        <taxon>Spermatophyta</taxon>
        <taxon>Magnoliopsida</taxon>
        <taxon>eudicotyledons</taxon>
        <taxon>Gunneridae</taxon>
        <taxon>Pentapetalae</taxon>
        <taxon>asterids</taxon>
        <taxon>lamiids</taxon>
        <taxon>Solanales</taxon>
        <taxon>Solanaceae</taxon>
        <taxon>Solanoideae</taxon>
        <taxon>Solaneae</taxon>
        <taxon>Solanum</taxon>
    </lineage>
</organism>
<protein>
    <submittedName>
        <fullName evidence="2">Uncharacterized protein</fullName>
    </submittedName>
</protein>
<proteinExistence type="predicted"/>
<sequence>MKIGLEQRSKNGILLRFQNSNIQNRGQLDLHEISPQIPRNSDKRINVDGLDRTHRPCARRGAHPRESREKKSRMGRLGVACAAAAVSCVAAIHSCYCFDVLVFAEEEGEHRWGRLFCT</sequence>
<dbReference type="EnsemblPlants" id="PGSC0003DMT400049679">
    <property type="protein sequence ID" value="PGSC0003DMT400049679"/>
    <property type="gene ID" value="PGSC0003DMG400019304"/>
</dbReference>
<evidence type="ECO:0000313" key="3">
    <source>
        <dbReference type="Proteomes" id="UP000011115"/>
    </source>
</evidence>
<evidence type="ECO:0000313" key="2">
    <source>
        <dbReference type="EnsemblPlants" id="PGSC0003DMT400049679"/>
    </source>
</evidence>
<dbReference type="PaxDb" id="4113-PGSC0003DMT400049679"/>
<reference evidence="3" key="1">
    <citation type="journal article" date="2011" name="Nature">
        <title>Genome sequence and analysis of the tuber crop potato.</title>
        <authorList>
            <consortium name="The Potato Genome Sequencing Consortium"/>
        </authorList>
    </citation>
    <scope>NUCLEOTIDE SEQUENCE [LARGE SCALE GENOMIC DNA]</scope>
    <source>
        <strain evidence="3">cv. DM1-3 516 R44</strain>
    </source>
</reference>
<feature type="compositionally biased region" description="Basic and acidic residues" evidence="1">
    <location>
        <begin position="40"/>
        <end position="54"/>
    </location>
</feature>